<organism evidence="2 3">
    <name type="scientific">Hymenochirus boettgeri</name>
    <name type="common">Congo dwarf clawed frog</name>
    <dbReference type="NCBI Taxonomy" id="247094"/>
    <lineage>
        <taxon>Eukaryota</taxon>
        <taxon>Metazoa</taxon>
        <taxon>Chordata</taxon>
        <taxon>Craniata</taxon>
        <taxon>Vertebrata</taxon>
        <taxon>Euteleostomi</taxon>
        <taxon>Amphibia</taxon>
        <taxon>Batrachia</taxon>
        <taxon>Anura</taxon>
        <taxon>Pipoidea</taxon>
        <taxon>Pipidae</taxon>
        <taxon>Pipinae</taxon>
        <taxon>Hymenochirus</taxon>
    </lineage>
</organism>
<feature type="compositionally biased region" description="Basic and acidic residues" evidence="1">
    <location>
        <begin position="18"/>
        <end position="28"/>
    </location>
</feature>
<accession>A0A8T2J1B8</accession>
<feature type="region of interest" description="Disordered" evidence="1">
    <location>
        <begin position="15"/>
        <end position="66"/>
    </location>
</feature>
<comment type="caution">
    <text evidence="2">The sequence shown here is derived from an EMBL/GenBank/DDBJ whole genome shotgun (WGS) entry which is preliminary data.</text>
</comment>
<name>A0A8T2J1B8_9PIPI</name>
<sequence>MRFFHPFSICRPSMIARESQRRSGRDHPSTPQAALLKNRAPHRKYCTPTSKDRPYDHSSSAGAQPSNHDAFPALPSCGLLSVSLLLCAACGNIA</sequence>
<dbReference type="EMBL" id="JAACNH010000007">
    <property type="protein sequence ID" value="KAG8438062.1"/>
    <property type="molecule type" value="Genomic_DNA"/>
</dbReference>
<keyword evidence="3" id="KW-1185">Reference proteome</keyword>
<proteinExistence type="predicted"/>
<feature type="compositionally biased region" description="Polar residues" evidence="1">
    <location>
        <begin position="57"/>
        <end position="66"/>
    </location>
</feature>
<dbReference type="Proteomes" id="UP000812440">
    <property type="component" value="Chromosome 4"/>
</dbReference>
<evidence type="ECO:0000313" key="2">
    <source>
        <dbReference type="EMBL" id="KAG8438062.1"/>
    </source>
</evidence>
<reference evidence="2" key="1">
    <citation type="thesis" date="2020" institute="ProQuest LLC" country="789 East Eisenhower Parkway, Ann Arbor, MI, USA">
        <title>Comparative Genomics and Chromosome Evolution.</title>
        <authorList>
            <person name="Mudd A.B."/>
        </authorList>
    </citation>
    <scope>NUCLEOTIDE SEQUENCE</scope>
    <source>
        <strain evidence="2">Female2</strain>
        <tissue evidence="2">Blood</tissue>
    </source>
</reference>
<evidence type="ECO:0000256" key="1">
    <source>
        <dbReference type="SAM" id="MobiDB-lite"/>
    </source>
</evidence>
<gene>
    <name evidence="2" type="ORF">GDO86_008664</name>
</gene>
<evidence type="ECO:0000313" key="3">
    <source>
        <dbReference type="Proteomes" id="UP000812440"/>
    </source>
</evidence>
<dbReference type="AlphaFoldDB" id="A0A8T2J1B8"/>
<protein>
    <submittedName>
        <fullName evidence="2">Uncharacterized protein</fullName>
    </submittedName>
</protein>